<feature type="region of interest" description="Disordered" evidence="1">
    <location>
        <begin position="39"/>
        <end position="58"/>
    </location>
</feature>
<dbReference type="VEuPathDB" id="AmoebaDB:ACA1_092230"/>
<proteinExistence type="predicted"/>
<name>L8GIY4_ACACF</name>
<evidence type="ECO:0000313" key="3">
    <source>
        <dbReference type="Proteomes" id="UP000011083"/>
    </source>
</evidence>
<reference evidence="2 3" key="1">
    <citation type="journal article" date="2013" name="Genome Biol.">
        <title>Genome of Acanthamoeba castellanii highlights extensive lateral gene transfer and early evolution of tyrosine kinase signaling.</title>
        <authorList>
            <person name="Clarke M."/>
            <person name="Lohan A.J."/>
            <person name="Liu B."/>
            <person name="Lagkouvardos I."/>
            <person name="Roy S."/>
            <person name="Zafar N."/>
            <person name="Bertelli C."/>
            <person name="Schilde C."/>
            <person name="Kianianmomeni A."/>
            <person name="Burglin T.R."/>
            <person name="Frech C."/>
            <person name="Turcotte B."/>
            <person name="Kopec K.O."/>
            <person name="Synnott J.M."/>
            <person name="Choo C."/>
            <person name="Paponov I."/>
            <person name="Finkler A."/>
            <person name="Soon Heng Tan C."/>
            <person name="Hutchins A.P."/>
            <person name="Weinmeier T."/>
            <person name="Rattei T."/>
            <person name="Chu J.S."/>
            <person name="Gimenez G."/>
            <person name="Irimia M."/>
            <person name="Rigden D.J."/>
            <person name="Fitzpatrick D.A."/>
            <person name="Lorenzo-Morales J."/>
            <person name="Bateman A."/>
            <person name="Chiu C.H."/>
            <person name="Tang P."/>
            <person name="Hegemann P."/>
            <person name="Fromm H."/>
            <person name="Raoult D."/>
            <person name="Greub G."/>
            <person name="Miranda-Saavedra D."/>
            <person name="Chen N."/>
            <person name="Nash P."/>
            <person name="Ginger M.L."/>
            <person name="Horn M."/>
            <person name="Schaap P."/>
            <person name="Caler L."/>
            <person name="Loftus B."/>
        </authorList>
    </citation>
    <scope>NUCLEOTIDE SEQUENCE [LARGE SCALE GENOMIC DNA]</scope>
    <source>
        <strain evidence="2 3">Neff</strain>
    </source>
</reference>
<protein>
    <submittedName>
        <fullName evidence="2">Uncharacterized protein</fullName>
    </submittedName>
</protein>
<dbReference type="EMBL" id="KB008103">
    <property type="protein sequence ID" value="ELR12713.1"/>
    <property type="molecule type" value="Genomic_DNA"/>
</dbReference>
<evidence type="ECO:0000313" key="2">
    <source>
        <dbReference type="EMBL" id="ELR12713.1"/>
    </source>
</evidence>
<keyword evidence="3" id="KW-1185">Reference proteome</keyword>
<gene>
    <name evidence="2" type="ORF">ACA1_092230</name>
</gene>
<dbReference type="RefSeq" id="XP_004334726.1">
    <property type="nucleotide sequence ID" value="XM_004334678.1"/>
</dbReference>
<sequence length="58" mass="6521">MHNEAAVHKDEWEDFFQHHNTLCTNNSGKIGKTESSIHFYPHQNQSGKGKVTQGQAIG</sequence>
<dbReference type="AlphaFoldDB" id="L8GIY4"/>
<dbReference type="GeneID" id="14913562"/>
<evidence type="ECO:0000256" key="1">
    <source>
        <dbReference type="SAM" id="MobiDB-lite"/>
    </source>
</evidence>
<dbReference type="KEGG" id="acan:ACA1_092230"/>
<accession>L8GIY4</accession>
<organism evidence="2 3">
    <name type="scientific">Acanthamoeba castellanii (strain ATCC 30010 / Neff)</name>
    <dbReference type="NCBI Taxonomy" id="1257118"/>
    <lineage>
        <taxon>Eukaryota</taxon>
        <taxon>Amoebozoa</taxon>
        <taxon>Discosea</taxon>
        <taxon>Longamoebia</taxon>
        <taxon>Centramoebida</taxon>
        <taxon>Acanthamoebidae</taxon>
        <taxon>Acanthamoeba</taxon>
    </lineage>
</organism>
<dbReference type="Proteomes" id="UP000011083">
    <property type="component" value="Unassembled WGS sequence"/>
</dbReference>